<reference evidence="1 2" key="1">
    <citation type="journal article" date="2017" name="Mol. Ecol.">
        <title>Comparative and population genomic landscape of Phellinus noxius: A hypervariable fungus causing root rot in trees.</title>
        <authorList>
            <person name="Chung C.L."/>
            <person name="Lee T.J."/>
            <person name="Akiba M."/>
            <person name="Lee H.H."/>
            <person name="Kuo T.H."/>
            <person name="Liu D."/>
            <person name="Ke H.M."/>
            <person name="Yokoi T."/>
            <person name="Roa M.B."/>
            <person name="Lu M.J."/>
            <person name="Chang Y.Y."/>
            <person name="Ann P.J."/>
            <person name="Tsai J.N."/>
            <person name="Chen C.Y."/>
            <person name="Tzean S.S."/>
            <person name="Ota Y."/>
            <person name="Hattori T."/>
            <person name="Sahashi N."/>
            <person name="Liou R.F."/>
            <person name="Kikuchi T."/>
            <person name="Tsai I.J."/>
        </authorList>
    </citation>
    <scope>NUCLEOTIDE SEQUENCE [LARGE SCALE GENOMIC DNA]</scope>
    <source>
        <strain evidence="1 2">FFPRI411160</strain>
    </source>
</reference>
<proteinExistence type="predicted"/>
<protein>
    <submittedName>
        <fullName evidence="1">Uncharacterized protein</fullName>
    </submittedName>
</protein>
<dbReference type="OrthoDB" id="3039474at2759"/>
<dbReference type="Proteomes" id="UP000217199">
    <property type="component" value="Unassembled WGS sequence"/>
</dbReference>
<name>A0A286UX85_9AGAM</name>
<dbReference type="InParanoid" id="A0A286UX85"/>
<evidence type="ECO:0000313" key="2">
    <source>
        <dbReference type="Proteomes" id="UP000217199"/>
    </source>
</evidence>
<evidence type="ECO:0000313" key="1">
    <source>
        <dbReference type="EMBL" id="PAV24142.1"/>
    </source>
</evidence>
<keyword evidence="2" id="KW-1185">Reference proteome</keyword>
<organism evidence="1 2">
    <name type="scientific">Pyrrhoderma noxium</name>
    <dbReference type="NCBI Taxonomy" id="2282107"/>
    <lineage>
        <taxon>Eukaryota</taxon>
        <taxon>Fungi</taxon>
        <taxon>Dikarya</taxon>
        <taxon>Basidiomycota</taxon>
        <taxon>Agaricomycotina</taxon>
        <taxon>Agaricomycetes</taxon>
        <taxon>Hymenochaetales</taxon>
        <taxon>Hymenochaetaceae</taxon>
        <taxon>Pyrrhoderma</taxon>
    </lineage>
</organism>
<sequence length="153" mass="16805">MSTTEVAPFNYSTDLSLRSIQEINATIDQFSYNVLKITPPNGGYTVYIQRPEQESNGNARAQIWRVSIYILELVIAYNDSTGTISLEAYVNVPIIASDTPESSAAALESNSVALPSFLPIASLPLVTLLVMKFHSSQFKCKKTLESNPGQEEI</sequence>
<dbReference type="EMBL" id="NBII01000001">
    <property type="protein sequence ID" value="PAV24142.1"/>
    <property type="molecule type" value="Genomic_DNA"/>
</dbReference>
<comment type="caution">
    <text evidence="1">The sequence shown here is derived from an EMBL/GenBank/DDBJ whole genome shotgun (WGS) entry which is preliminary data.</text>
</comment>
<gene>
    <name evidence="1" type="ORF">PNOK_0121000</name>
</gene>
<dbReference type="AlphaFoldDB" id="A0A286UX85"/>
<accession>A0A286UX85</accession>